<dbReference type="PROSITE" id="PS50112">
    <property type="entry name" value="PAS"/>
    <property type="match status" value="1"/>
</dbReference>
<gene>
    <name evidence="5" type="ORF">Apau_0391</name>
</gene>
<dbReference type="SUPFAM" id="SSF55785">
    <property type="entry name" value="PYP-like sensor domain (PAS domain)"/>
    <property type="match status" value="2"/>
</dbReference>
<dbReference type="Gene3D" id="3.30.450.20">
    <property type="entry name" value="PAS domain"/>
    <property type="match status" value="2"/>
</dbReference>
<dbReference type="InterPro" id="IPR052155">
    <property type="entry name" value="Biofilm_reg_signaling"/>
</dbReference>
<dbReference type="CDD" id="cd01949">
    <property type="entry name" value="GGDEF"/>
    <property type="match status" value="1"/>
</dbReference>
<keyword evidence="6" id="KW-1185">Reference proteome</keyword>
<dbReference type="InterPro" id="IPR001610">
    <property type="entry name" value="PAC"/>
</dbReference>
<keyword evidence="1" id="KW-0812">Transmembrane</keyword>
<organism evidence="5 6">
    <name type="scientific">Aminomonas paucivorans DSM 12260</name>
    <dbReference type="NCBI Taxonomy" id="584708"/>
    <lineage>
        <taxon>Bacteria</taxon>
        <taxon>Thermotogati</taxon>
        <taxon>Synergistota</taxon>
        <taxon>Synergistia</taxon>
        <taxon>Synergistales</taxon>
        <taxon>Synergistaceae</taxon>
        <taxon>Aminomonas</taxon>
    </lineage>
</organism>
<dbReference type="NCBIfam" id="TIGR00254">
    <property type="entry name" value="GGDEF"/>
    <property type="match status" value="1"/>
</dbReference>
<dbReference type="PROSITE" id="PS50113">
    <property type="entry name" value="PAC"/>
    <property type="match status" value="1"/>
</dbReference>
<dbReference type="PANTHER" id="PTHR44757:SF2">
    <property type="entry name" value="BIOFILM ARCHITECTURE MAINTENANCE PROTEIN MBAA"/>
    <property type="match status" value="1"/>
</dbReference>
<dbReference type="eggNOG" id="COG4585">
    <property type="taxonomic scope" value="Bacteria"/>
</dbReference>
<evidence type="ECO:0000313" key="5">
    <source>
        <dbReference type="EMBL" id="EFQ22825.1"/>
    </source>
</evidence>
<keyword evidence="1" id="KW-1133">Transmembrane helix</keyword>
<evidence type="ECO:0000256" key="1">
    <source>
        <dbReference type="SAM" id="Phobius"/>
    </source>
</evidence>
<evidence type="ECO:0000259" key="2">
    <source>
        <dbReference type="PROSITE" id="PS50112"/>
    </source>
</evidence>
<accession>E3CZ52</accession>
<dbReference type="SMART" id="SM00267">
    <property type="entry name" value="GGDEF"/>
    <property type="match status" value="1"/>
</dbReference>
<dbReference type="NCBIfam" id="TIGR00229">
    <property type="entry name" value="sensory_box"/>
    <property type="match status" value="2"/>
</dbReference>
<dbReference type="Pfam" id="PF08448">
    <property type="entry name" value="PAS_4"/>
    <property type="match status" value="1"/>
</dbReference>
<dbReference type="InterPro" id="IPR035965">
    <property type="entry name" value="PAS-like_dom_sf"/>
</dbReference>
<dbReference type="InterPro" id="IPR013656">
    <property type="entry name" value="PAS_4"/>
</dbReference>
<dbReference type="eggNOG" id="COG2199">
    <property type="taxonomic scope" value="Bacteria"/>
</dbReference>
<feature type="transmembrane region" description="Helical" evidence="1">
    <location>
        <begin position="121"/>
        <end position="142"/>
    </location>
</feature>
<dbReference type="AlphaFoldDB" id="E3CZ52"/>
<dbReference type="PaxDb" id="584708-Apau_0391"/>
<reference evidence="5 6" key="1">
    <citation type="journal article" date="2010" name="Stand. Genomic Sci.">
        <title>Non-contiguous finished genome sequence of Aminomonas paucivorans type strain (GLU-3).</title>
        <authorList>
            <person name="Pitluck S."/>
            <person name="Yasawong M."/>
            <person name="Held B."/>
            <person name="Lapidus A."/>
            <person name="Nolan M."/>
            <person name="Copeland A."/>
            <person name="Lucas S."/>
            <person name="Del Rio T.G."/>
            <person name="Tice H."/>
            <person name="Cheng J.F."/>
            <person name="Chertkov O."/>
            <person name="Goodwin L."/>
            <person name="Tapia R."/>
            <person name="Han C."/>
            <person name="Liolios K."/>
            <person name="Ivanova N."/>
            <person name="Mavromatis K."/>
            <person name="Ovchinnikova G."/>
            <person name="Pati A."/>
            <person name="Chen A."/>
            <person name="Palaniappan K."/>
            <person name="Land M."/>
            <person name="Hauser L."/>
            <person name="Chang Y.J."/>
            <person name="Jeffries C.D."/>
            <person name="Pukall R."/>
            <person name="Spring S."/>
            <person name="Rohde M."/>
            <person name="Sikorski J."/>
            <person name="Goker M."/>
            <person name="Woyke T."/>
            <person name="Bristow J."/>
            <person name="Eisen J.A."/>
            <person name="Markowitz V."/>
            <person name="Hugenholtz P."/>
            <person name="Kyrpides N.C."/>
            <person name="Klenk H.P."/>
        </authorList>
    </citation>
    <scope>NUCLEOTIDE SEQUENCE [LARGE SCALE GENOMIC DNA]</scope>
    <source>
        <strain evidence="5 6">DSM 12260</strain>
    </source>
</reference>
<feature type="transmembrane region" description="Helical" evidence="1">
    <location>
        <begin position="194"/>
        <end position="214"/>
    </location>
</feature>
<dbReference type="RefSeq" id="WP_006299972.1">
    <property type="nucleotide sequence ID" value="NZ_CM001022.1"/>
</dbReference>
<feature type="domain" description="PAC" evidence="3">
    <location>
        <begin position="429"/>
        <end position="481"/>
    </location>
</feature>
<dbReference type="Pfam" id="PF13426">
    <property type="entry name" value="PAS_9"/>
    <property type="match status" value="1"/>
</dbReference>
<dbReference type="InterPro" id="IPR043128">
    <property type="entry name" value="Rev_trsase/Diguanyl_cyclase"/>
</dbReference>
<dbReference type="Gene3D" id="3.30.70.270">
    <property type="match status" value="1"/>
</dbReference>
<evidence type="ECO:0000259" key="3">
    <source>
        <dbReference type="PROSITE" id="PS50113"/>
    </source>
</evidence>
<dbReference type="InterPro" id="IPR029787">
    <property type="entry name" value="Nucleotide_cyclase"/>
</dbReference>
<evidence type="ECO:0000313" key="6">
    <source>
        <dbReference type="Proteomes" id="UP000005096"/>
    </source>
</evidence>
<dbReference type="EMBL" id="CM001022">
    <property type="protein sequence ID" value="EFQ22825.1"/>
    <property type="molecule type" value="Genomic_DNA"/>
</dbReference>
<dbReference type="STRING" id="584708.Apau_0391"/>
<evidence type="ECO:0000259" key="4">
    <source>
        <dbReference type="PROSITE" id="PS50887"/>
    </source>
</evidence>
<dbReference type="PANTHER" id="PTHR44757">
    <property type="entry name" value="DIGUANYLATE CYCLASE DGCP"/>
    <property type="match status" value="1"/>
</dbReference>
<feature type="transmembrane region" description="Helical" evidence="1">
    <location>
        <begin position="6"/>
        <end position="28"/>
    </location>
</feature>
<dbReference type="Pfam" id="PF00990">
    <property type="entry name" value="GGDEF"/>
    <property type="match status" value="1"/>
</dbReference>
<feature type="domain" description="PAS" evidence="2">
    <location>
        <begin position="350"/>
        <end position="421"/>
    </location>
</feature>
<feature type="domain" description="GGDEF" evidence="4">
    <location>
        <begin position="513"/>
        <end position="646"/>
    </location>
</feature>
<feature type="transmembrane region" description="Helical" evidence="1">
    <location>
        <begin position="40"/>
        <end position="61"/>
    </location>
</feature>
<dbReference type="InterPro" id="IPR000014">
    <property type="entry name" value="PAS"/>
</dbReference>
<protein>
    <submittedName>
        <fullName evidence="5">Diguanylate cyclase with PAS/PAC sensor</fullName>
    </submittedName>
</protein>
<feature type="transmembrane region" description="Helical" evidence="1">
    <location>
        <begin position="154"/>
        <end position="174"/>
    </location>
</feature>
<dbReference type="Proteomes" id="UP000005096">
    <property type="component" value="Chromosome"/>
</dbReference>
<feature type="transmembrane region" description="Helical" evidence="1">
    <location>
        <begin position="96"/>
        <end position="115"/>
    </location>
</feature>
<dbReference type="InterPro" id="IPR000700">
    <property type="entry name" value="PAS-assoc_C"/>
</dbReference>
<dbReference type="OrthoDB" id="1964at2"/>
<dbReference type="Gene3D" id="6.10.250.490">
    <property type="match status" value="1"/>
</dbReference>
<feature type="transmembrane region" description="Helical" evidence="1">
    <location>
        <begin position="67"/>
        <end position="84"/>
    </location>
</feature>
<dbReference type="CDD" id="cd00130">
    <property type="entry name" value="PAS"/>
    <property type="match status" value="2"/>
</dbReference>
<dbReference type="FunFam" id="3.30.70.270:FF:000001">
    <property type="entry name" value="Diguanylate cyclase domain protein"/>
    <property type="match status" value="1"/>
</dbReference>
<dbReference type="InterPro" id="IPR000160">
    <property type="entry name" value="GGDEF_dom"/>
</dbReference>
<proteinExistence type="predicted"/>
<dbReference type="SMART" id="SM00091">
    <property type="entry name" value="PAS"/>
    <property type="match status" value="2"/>
</dbReference>
<name>E3CZ52_9BACT</name>
<dbReference type="SMART" id="SM00086">
    <property type="entry name" value="PAC"/>
    <property type="match status" value="2"/>
</dbReference>
<dbReference type="PROSITE" id="PS50887">
    <property type="entry name" value="GGDEF"/>
    <property type="match status" value="1"/>
</dbReference>
<dbReference type="HOGENOM" id="CLU_414286_0_0_0"/>
<dbReference type="SUPFAM" id="SSF55073">
    <property type="entry name" value="Nucleotide cyclase"/>
    <property type="match status" value="1"/>
</dbReference>
<keyword evidence="1" id="KW-0472">Membrane</keyword>
<sequence length="662" mass="73318">MNLFDMRTVVLTSAAIVFVCSLLLLMLWRQNRGRFSGMGLWAGGFAAVAVGFCLLFLRGIIPNAASILLANVVIMSGALMTLVGTDRFLGRRGGHLHNVVLLGVFAVLFARYSLVQDHLPARTALVSVLMTLFTAQGAWRLLVSIGPEVRRWTFLTGSVYGAFALINIVRLVRITSGADASWGDFFAANGFETLIVFLYQLLSILLTYSLTLMVTRRLLLDVRAQEEKFSRAFRSAPYVLTLARLSDGLIREVNEGFVGITGYAYDEAVGRTFSELGLWAVESDRRAVVEALVKTGSVRDREYPFRLRSGETMLGALSSDTLEIGGETCVLSSITDVTDRRRMEDALRESEEKFRYMAEHSSDTIWHTDAECRFTYVSPADERMRGFTQDEVVGTTVWSLLKPEGVEHVRRLSAQYAAEGRTDAGTGALRYELELICKDGTWLWTEVNVVPHRDGVGKLVGYHGVTRDISERKRTAERMEHLARHDPLTDLPNRALFFDRLDVALALSKRNGTRLALMFVDLDRFKPVNDTFGHAVGDVLLREAAGRMRACIRGSDTVGRIGGDEFVVLLPAVETQKAPLVVAEKLRRALARPFEIDGRRIGISCSIGIAIAPDDGCDPIELAKNADMAMYLAKQQGGDAVRFFGSQAEAPRVTEKALPRET</sequence>